<name>A0ABS8MJ14_9FLAO</name>
<dbReference type="PROSITE" id="PS51257">
    <property type="entry name" value="PROKAR_LIPOPROTEIN"/>
    <property type="match status" value="1"/>
</dbReference>
<keyword evidence="2" id="KW-1185">Reference proteome</keyword>
<evidence type="ECO:0000313" key="1">
    <source>
        <dbReference type="EMBL" id="MCC9065492.1"/>
    </source>
</evidence>
<gene>
    <name evidence="1" type="ORF">LNP81_21015</name>
</gene>
<dbReference type="RefSeq" id="WP_230039240.1">
    <property type="nucleotide sequence ID" value="NZ_JAJJMM010000001.1"/>
</dbReference>
<accession>A0ABS8MJ14</accession>
<evidence type="ECO:0000313" key="2">
    <source>
        <dbReference type="Proteomes" id="UP001430679"/>
    </source>
</evidence>
<organism evidence="1 2">
    <name type="scientific">Flavobacterium piscisymbiosum</name>
    <dbReference type="NCBI Taxonomy" id="2893753"/>
    <lineage>
        <taxon>Bacteria</taxon>
        <taxon>Pseudomonadati</taxon>
        <taxon>Bacteroidota</taxon>
        <taxon>Flavobacteriia</taxon>
        <taxon>Flavobacteriales</taxon>
        <taxon>Flavobacteriaceae</taxon>
        <taxon>Flavobacterium</taxon>
    </lineage>
</organism>
<proteinExistence type="predicted"/>
<dbReference type="EMBL" id="JAJJMM010000001">
    <property type="protein sequence ID" value="MCC9065492.1"/>
    <property type="molecule type" value="Genomic_DNA"/>
</dbReference>
<sequence length="149" mass="16885">MKIPLILFVLFLITIVSCKRKTADTIYSVSYSIENGGKGAASSSLLISKDSTQYIWANYKETKTRSQVTSSDTWKKIINSIKLVDFKRINSGKRRIQYDGSDVVITINADKEYKLINGEENSVNYTKIKPLGILLKQEYKKLDSLALHL</sequence>
<protein>
    <submittedName>
        <fullName evidence="1">Uncharacterized protein</fullName>
    </submittedName>
</protein>
<dbReference type="Proteomes" id="UP001430679">
    <property type="component" value="Unassembled WGS sequence"/>
</dbReference>
<reference evidence="1" key="1">
    <citation type="submission" date="2021-11" db="EMBL/GenBank/DDBJ databases">
        <title>Description of novel Flavobacterium species.</title>
        <authorList>
            <person name="Saticioglu I.B."/>
            <person name="Ay H."/>
            <person name="Altun S."/>
            <person name="Duman M."/>
        </authorList>
    </citation>
    <scope>NUCLEOTIDE SEQUENCE</scope>
    <source>
        <strain evidence="1">F-30</strain>
    </source>
</reference>
<comment type="caution">
    <text evidence="1">The sequence shown here is derived from an EMBL/GenBank/DDBJ whole genome shotgun (WGS) entry which is preliminary data.</text>
</comment>